<accession>A0A7V3E7J9</accession>
<name>A0A7V3E7J9_9BACT</name>
<dbReference type="AlphaFoldDB" id="A0A7V3E7J9"/>
<reference evidence="1" key="1">
    <citation type="journal article" date="2020" name="mSystems">
        <title>Genome- and Community-Level Interaction Insights into Carbon Utilization and Element Cycling Functions of Hydrothermarchaeota in Hydrothermal Sediment.</title>
        <authorList>
            <person name="Zhou Z."/>
            <person name="Liu Y."/>
            <person name="Xu W."/>
            <person name="Pan J."/>
            <person name="Luo Z.H."/>
            <person name="Li M."/>
        </authorList>
    </citation>
    <scope>NUCLEOTIDE SEQUENCE [LARGE SCALE GENOMIC DNA]</scope>
    <source>
        <strain evidence="1">SpSt-479</strain>
    </source>
</reference>
<dbReference type="PROSITE" id="PS51257">
    <property type="entry name" value="PROKAR_LIPOPROTEIN"/>
    <property type="match status" value="1"/>
</dbReference>
<protein>
    <recommendedName>
        <fullName evidence="2">DNRLRE domain-containing protein</fullName>
    </recommendedName>
</protein>
<sequence length="395" mass="43505">MVYKKILISLLIIFLFLAISSCSDTPTDLGSELLNPDLIGVTVFDTQKDSAFQSSYSFKKVIKLGGAPRILIGKTDNLTAHALFVFTFVISDSLKQLVKNDSLNILSAKVELTPDYVYGDSNATFDYSVHKINSEWVSASFTADSFLSAKFNYDPADLSSNRNASDSLYTFDLNPNAVKDWLRNQADTSLAKNNGILISPTPSTNKIVGFVAFNPEISNDTKVKAVIQKVGTTRQDTITAYVLSDVHVIIGENTVPPEKMIVQAGVVSNSYLYFDLSKIPDKAVVNYAKLSVELDSLDSKFGSGYTNSLTVYLVTNSDSLKIDEASGESLLKNGKRYEGNISSFVRYWLNQNSNQGIVIKAGNELAGVEKFVLKGSTYPVYEERPKLEIVYTVRK</sequence>
<dbReference type="EMBL" id="DSUJ01000008">
    <property type="protein sequence ID" value="HFI91412.1"/>
    <property type="molecule type" value="Genomic_DNA"/>
</dbReference>
<evidence type="ECO:0008006" key="2">
    <source>
        <dbReference type="Google" id="ProtNLM"/>
    </source>
</evidence>
<gene>
    <name evidence="1" type="ORF">ENS31_07770</name>
</gene>
<evidence type="ECO:0000313" key="1">
    <source>
        <dbReference type="EMBL" id="HFI91412.1"/>
    </source>
</evidence>
<proteinExistence type="predicted"/>
<organism evidence="1">
    <name type="scientific">Ignavibacterium album</name>
    <dbReference type="NCBI Taxonomy" id="591197"/>
    <lineage>
        <taxon>Bacteria</taxon>
        <taxon>Pseudomonadati</taxon>
        <taxon>Ignavibacteriota</taxon>
        <taxon>Ignavibacteria</taxon>
        <taxon>Ignavibacteriales</taxon>
        <taxon>Ignavibacteriaceae</taxon>
        <taxon>Ignavibacterium</taxon>
    </lineage>
</organism>
<comment type="caution">
    <text evidence="1">The sequence shown here is derived from an EMBL/GenBank/DDBJ whole genome shotgun (WGS) entry which is preliminary data.</text>
</comment>